<accession>A0A1H6XC27</accession>
<dbReference type="InterPro" id="IPR011990">
    <property type="entry name" value="TPR-like_helical_dom_sf"/>
</dbReference>
<dbReference type="InterPro" id="IPR050767">
    <property type="entry name" value="Sel1_AlgK"/>
</dbReference>
<dbReference type="PANTHER" id="PTHR11102:SF147">
    <property type="entry name" value="SEL1L ADAPTOR SUBUNIT OF ERAD E3 UBIQUITIN LIGASE"/>
    <property type="match status" value="1"/>
</dbReference>
<gene>
    <name evidence="1" type="ORF">SAMN04487834_10857</name>
</gene>
<name>A0A1H6XC27_9FIRM</name>
<keyword evidence="2" id="KW-1185">Reference proteome</keyword>
<dbReference type="eggNOG" id="COG0790">
    <property type="taxonomic scope" value="Bacteria"/>
</dbReference>
<dbReference type="SUPFAM" id="SSF81901">
    <property type="entry name" value="HCP-like"/>
    <property type="match status" value="2"/>
</dbReference>
<proteinExistence type="predicted"/>
<dbReference type="GO" id="GO:0036503">
    <property type="term" value="P:ERAD pathway"/>
    <property type="evidence" value="ECO:0007669"/>
    <property type="project" value="TreeGrafter"/>
</dbReference>
<dbReference type="InterPro" id="IPR006597">
    <property type="entry name" value="Sel1-like"/>
</dbReference>
<dbReference type="PANTHER" id="PTHR11102">
    <property type="entry name" value="SEL-1-LIKE PROTEIN"/>
    <property type="match status" value="1"/>
</dbReference>
<dbReference type="Gene3D" id="1.25.40.10">
    <property type="entry name" value="Tetratricopeptide repeat domain"/>
    <property type="match status" value="1"/>
</dbReference>
<dbReference type="EMBL" id="FNYK01000085">
    <property type="protein sequence ID" value="SEJ25686.1"/>
    <property type="molecule type" value="Genomic_DNA"/>
</dbReference>
<sequence>MKTFNRGVKEALMHVLNEEGLSILWDVDAFEEKINSYSLDYYEECYEMTEALKAGLFDTLILNRHIPFAEHIAMLRDYLEIDENEAVFMLALSKEIVNDIDWDIEIVNLENVLKYAKENEKIRDLHIAALAYYDGVGVPQDYETAYHLFEDLEYMGDDEAYYYLGMMNEEGKGVEMDREKAIHYYQQGASLNENECFYALGRLYLEDGNSEEAVRELSESEDPRSYGLLGTILEDQNAFHDAFLHYVKGAQAYDSLALYRLGRLYQEGLGVTQNLDEALKYYSYAYYQANEEATLALAHMYALGEGVPVNAKFAHDLYEQYHESVGDENESL</sequence>
<protein>
    <submittedName>
        <fullName evidence="1">Sel1 repeat-containing protein</fullName>
    </submittedName>
</protein>
<reference evidence="2" key="1">
    <citation type="submission" date="2016-10" db="EMBL/GenBank/DDBJ databases">
        <authorList>
            <person name="Varghese N."/>
            <person name="Submissions S."/>
        </authorList>
    </citation>
    <scope>NUCLEOTIDE SEQUENCE [LARGE SCALE GENOMIC DNA]</scope>
    <source>
        <strain evidence="2">DSM 20406</strain>
    </source>
</reference>
<dbReference type="SMART" id="SM00671">
    <property type="entry name" value="SEL1"/>
    <property type="match status" value="4"/>
</dbReference>
<dbReference type="RefSeq" id="WP_074732806.1">
    <property type="nucleotide sequence ID" value="NZ_FNYK01000085.1"/>
</dbReference>
<dbReference type="Proteomes" id="UP000183028">
    <property type="component" value="Unassembled WGS sequence"/>
</dbReference>
<evidence type="ECO:0000313" key="2">
    <source>
        <dbReference type="Proteomes" id="UP000183028"/>
    </source>
</evidence>
<dbReference type="STRING" id="322505.SAMN04487836_11250"/>
<dbReference type="AlphaFoldDB" id="A0A1H6XC27"/>
<organism evidence="1 2">
    <name type="scientific">Sharpea azabuensis</name>
    <dbReference type="NCBI Taxonomy" id="322505"/>
    <lineage>
        <taxon>Bacteria</taxon>
        <taxon>Bacillati</taxon>
        <taxon>Bacillota</taxon>
        <taxon>Erysipelotrichia</taxon>
        <taxon>Erysipelotrichales</taxon>
        <taxon>Coprobacillaceae</taxon>
        <taxon>Sharpea</taxon>
    </lineage>
</organism>
<evidence type="ECO:0000313" key="1">
    <source>
        <dbReference type="EMBL" id="SEJ25686.1"/>
    </source>
</evidence>
<dbReference type="Pfam" id="PF08238">
    <property type="entry name" value="Sel1"/>
    <property type="match status" value="4"/>
</dbReference>